<evidence type="ECO:0000313" key="1">
    <source>
        <dbReference type="EMBL" id="MED6242082.1"/>
    </source>
</evidence>
<accession>A0ABU7AV63</accession>
<protein>
    <submittedName>
        <fullName evidence="1">Uncharacterized protein</fullName>
    </submittedName>
</protein>
<keyword evidence="2" id="KW-1185">Reference proteome</keyword>
<gene>
    <name evidence="1" type="ORF">ATANTOWER_032922</name>
</gene>
<sequence length="189" mass="21958">MTEPFSNLYLLLNEVRMWVRHLSKEMTEHSGKQDPADSLMRELVDQNQLIQSHDPMLRSLHDQLAIFNQRLEQMAGQMQGLIQHSFSLPLFLPPRRQKALRLHRCPSRLPTVTSPLPTRKSSWVSTCEVWADSLIRNRVLTWISYLLFDLGSSSFLAVWFGSLRSMDSQIPNLHCNLLELFTCLEPMKP</sequence>
<organism evidence="1 2">
    <name type="scientific">Ataeniobius toweri</name>
    <dbReference type="NCBI Taxonomy" id="208326"/>
    <lineage>
        <taxon>Eukaryota</taxon>
        <taxon>Metazoa</taxon>
        <taxon>Chordata</taxon>
        <taxon>Craniata</taxon>
        <taxon>Vertebrata</taxon>
        <taxon>Euteleostomi</taxon>
        <taxon>Actinopterygii</taxon>
        <taxon>Neopterygii</taxon>
        <taxon>Teleostei</taxon>
        <taxon>Neoteleostei</taxon>
        <taxon>Acanthomorphata</taxon>
        <taxon>Ovalentaria</taxon>
        <taxon>Atherinomorphae</taxon>
        <taxon>Cyprinodontiformes</taxon>
        <taxon>Goodeidae</taxon>
        <taxon>Ataeniobius</taxon>
    </lineage>
</organism>
<proteinExistence type="predicted"/>
<dbReference type="EMBL" id="JAHUTI010030498">
    <property type="protein sequence ID" value="MED6242082.1"/>
    <property type="molecule type" value="Genomic_DNA"/>
</dbReference>
<name>A0ABU7AV63_9TELE</name>
<dbReference type="Proteomes" id="UP001345963">
    <property type="component" value="Unassembled WGS sequence"/>
</dbReference>
<evidence type="ECO:0000313" key="2">
    <source>
        <dbReference type="Proteomes" id="UP001345963"/>
    </source>
</evidence>
<reference evidence="1 2" key="1">
    <citation type="submission" date="2021-07" db="EMBL/GenBank/DDBJ databases">
        <authorList>
            <person name="Palmer J.M."/>
        </authorList>
    </citation>
    <scope>NUCLEOTIDE SEQUENCE [LARGE SCALE GENOMIC DNA]</scope>
    <source>
        <strain evidence="1 2">AT_MEX2019</strain>
        <tissue evidence="1">Muscle</tissue>
    </source>
</reference>
<comment type="caution">
    <text evidence="1">The sequence shown here is derived from an EMBL/GenBank/DDBJ whole genome shotgun (WGS) entry which is preliminary data.</text>
</comment>